<evidence type="ECO:0000256" key="3">
    <source>
        <dbReference type="PROSITE-ProRule" id="PRU00221"/>
    </source>
</evidence>
<dbReference type="InterPro" id="IPR036322">
    <property type="entry name" value="WD40_repeat_dom_sf"/>
</dbReference>
<reference evidence="6 7" key="1">
    <citation type="submission" date="2016-07" db="EMBL/GenBank/DDBJ databases">
        <title>Pervasive Adenine N6-methylation of Active Genes in Fungi.</title>
        <authorList>
            <consortium name="DOE Joint Genome Institute"/>
            <person name="Mondo S.J."/>
            <person name="Dannebaum R.O."/>
            <person name="Kuo R.C."/>
            <person name="Labutti K."/>
            <person name="Haridas S."/>
            <person name="Kuo A."/>
            <person name="Salamov A."/>
            <person name="Ahrendt S.R."/>
            <person name="Lipzen A."/>
            <person name="Sullivan W."/>
            <person name="Andreopoulos W.B."/>
            <person name="Clum A."/>
            <person name="Lindquist E."/>
            <person name="Daum C."/>
            <person name="Ramamoorthy G.K."/>
            <person name="Gryganskyi A."/>
            <person name="Culley D."/>
            <person name="Magnuson J.K."/>
            <person name="James T.Y."/>
            <person name="O'Malley M.A."/>
            <person name="Stajich J.E."/>
            <person name="Spatafora J.W."/>
            <person name="Visel A."/>
            <person name="Grigoriev I.V."/>
        </authorList>
    </citation>
    <scope>NUCLEOTIDE SEQUENCE [LARGE SCALE GENOMIC DNA]</scope>
    <source>
        <strain evidence="6 7">NRRL 3116</strain>
    </source>
</reference>
<dbReference type="SUPFAM" id="SSF81383">
    <property type="entry name" value="F-box domain"/>
    <property type="match status" value="1"/>
</dbReference>
<sequence>MSNPDNFPEAHVQYISASGSNSTLNNSASSPQQSSLNDHEQEAFSQNYEEMEDLNEEIEEEEDLDEQDYYDPQDDLAYFHDEKMRIEESWLEWERQASVNNRQSSGFMNSYIFQKPGSRKRRERRQKAAMVQTNNASSRPDSTFSATGSGSGSGADAAIERLRRPGSYRPALASSIVHSYSNLTWEARQAAREKRLAEKAAAANGSGENLICTLPIEILSHVVSHLEPSDLLNVSLVCRLLYHVVNADSCWKAAFMKFFGASIPFKRLDPKSWRGEYIKRTRLLRRWEKGRGANIWINPKIGQVSSLWSEVNSRSNTDWFLAGSVNEGVVARCSPSLGKVQKDAVFRMAHHLHAIVSAMTMDRHRVLWGLSTGQVSLTTLSYAAAGQTFQTFAGFHTGKVSCTKLIPNSFGFVLTGGIDGIVKLWDVSKARCVREFSTGFNLAENERKTIDHICCEPSSRIIAGTSGGEIFVWEVDIHAIVTQVSASASGATSPAQSATSNTANHSTVTTSNPVISATLPKVIKLPEQFKGVRYLEVDFGMNHGGLILAQAMDSKVMHLYDLETLAHLAILKSPAHFTAISAIYWDITKEERPMITSLARIHGRNEIPSLLVSGDQAGNICLWYLSDVLKRWKFHEKRLDLHLSQGQHGPLTWEPTCVLKGHQSKVTSLFVDGLVIVSGGLDGWAKAWNPVNGQLIAVLNTGYVAGHDPNDMATTGVKCIAVNGLQCRGIMSVGRLIKSWDFSPEATQIKVSNLMDRQIPEEPGKEANSLQRRA</sequence>
<dbReference type="Gene3D" id="1.20.1280.50">
    <property type="match status" value="1"/>
</dbReference>
<dbReference type="Pfam" id="PF00400">
    <property type="entry name" value="WD40"/>
    <property type="match status" value="2"/>
</dbReference>
<keyword evidence="1 3" id="KW-0853">WD repeat</keyword>
<keyword evidence="2" id="KW-0677">Repeat</keyword>
<dbReference type="PANTHER" id="PTHR19848:SF8">
    <property type="entry name" value="F-BOX AND WD REPEAT DOMAIN CONTAINING 7"/>
    <property type="match status" value="1"/>
</dbReference>
<dbReference type="SMART" id="SM00320">
    <property type="entry name" value="WD40"/>
    <property type="match status" value="4"/>
</dbReference>
<evidence type="ECO:0000256" key="2">
    <source>
        <dbReference type="ARBA" id="ARBA00022737"/>
    </source>
</evidence>
<dbReference type="Proteomes" id="UP000193648">
    <property type="component" value="Unassembled WGS sequence"/>
</dbReference>
<dbReference type="OrthoDB" id="2095648at2759"/>
<feature type="domain" description="F-box" evidence="5">
    <location>
        <begin position="208"/>
        <end position="254"/>
    </location>
</feature>
<accession>A0A1Y2GEU7</accession>
<gene>
    <name evidence="6" type="ORF">BCR41DRAFT_143683</name>
</gene>
<feature type="region of interest" description="Disordered" evidence="4">
    <location>
        <begin position="109"/>
        <end position="156"/>
    </location>
</feature>
<keyword evidence="7" id="KW-1185">Reference proteome</keyword>
<protein>
    <submittedName>
        <fullName evidence="6">WD40-repeat-containing domain protein</fullName>
    </submittedName>
</protein>
<evidence type="ECO:0000256" key="4">
    <source>
        <dbReference type="SAM" id="MobiDB-lite"/>
    </source>
</evidence>
<evidence type="ECO:0000313" key="7">
    <source>
        <dbReference type="Proteomes" id="UP000193648"/>
    </source>
</evidence>
<dbReference type="InterPro" id="IPR015943">
    <property type="entry name" value="WD40/YVTN_repeat-like_dom_sf"/>
</dbReference>
<feature type="repeat" description="WD" evidence="3">
    <location>
        <begin position="393"/>
        <end position="435"/>
    </location>
</feature>
<dbReference type="PROSITE" id="PS50082">
    <property type="entry name" value="WD_REPEATS_2"/>
    <property type="match status" value="2"/>
</dbReference>
<dbReference type="InterPro" id="IPR001810">
    <property type="entry name" value="F-box_dom"/>
</dbReference>
<evidence type="ECO:0000259" key="5">
    <source>
        <dbReference type="PROSITE" id="PS50181"/>
    </source>
</evidence>
<comment type="caution">
    <text evidence="6">The sequence shown here is derived from an EMBL/GenBank/DDBJ whole genome shotgun (WGS) entry which is preliminary data.</text>
</comment>
<dbReference type="RefSeq" id="XP_021878605.1">
    <property type="nucleotide sequence ID" value="XM_022019552.1"/>
</dbReference>
<feature type="region of interest" description="Disordered" evidence="4">
    <location>
        <begin position="1"/>
        <end position="69"/>
    </location>
</feature>
<dbReference type="PROSITE" id="PS00678">
    <property type="entry name" value="WD_REPEATS_1"/>
    <property type="match status" value="1"/>
</dbReference>
<dbReference type="InParanoid" id="A0A1Y2GEU7"/>
<proteinExistence type="predicted"/>
<feature type="compositionally biased region" description="Basic residues" evidence="4">
    <location>
        <begin position="117"/>
        <end position="127"/>
    </location>
</feature>
<dbReference type="CDD" id="cd09917">
    <property type="entry name" value="F-box_SF"/>
    <property type="match status" value="1"/>
</dbReference>
<dbReference type="InterPro" id="IPR019775">
    <property type="entry name" value="WD40_repeat_CS"/>
</dbReference>
<dbReference type="PANTHER" id="PTHR19848">
    <property type="entry name" value="WD40 REPEAT PROTEIN"/>
    <property type="match status" value="1"/>
</dbReference>
<dbReference type="InterPro" id="IPR001680">
    <property type="entry name" value="WD40_rpt"/>
</dbReference>
<dbReference type="PROSITE" id="PS50181">
    <property type="entry name" value="FBOX"/>
    <property type="match status" value="1"/>
</dbReference>
<feature type="compositionally biased region" description="Polar residues" evidence="4">
    <location>
        <begin position="15"/>
        <end position="36"/>
    </location>
</feature>
<organism evidence="6 7">
    <name type="scientific">Lobosporangium transversale</name>
    <dbReference type="NCBI Taxonomy" id="64571"/>
    <lineage>
        <taxon>Eukaryota</taxon>
        <taxon>Fungi</taxon>
        <taxon>Fungi incertae sedis</taxon>
        <taxon>Mucoromycota</taxon>
        <taxon>Mortierellomycotina</taxon>
        <taxon>Mortierellomycetes</taxon>
        <taxon>Mortierellales</taxon>
        <taxon>Mortierellaceae</taxon>
        <taxon>Lobosporangium</taxon>
    </lineage>
</organism>
<name>A0A1Y2GEU7_9FUNG</name>
<dbReference type="Pfam" id="PF12937">
    <property type="entry name" value="F-box-like"/>
    <property type="match status" value="1"/>
</dbReference>
<dbReference type="EMBL" id="MCFF01000036">
    <property type="protein sequence ID" value="ORZ08822.1"/>
    <property type="molecule type" value="Genomic_DNA"/>
</dbReference>
<dbReference type="AlphaFoldDB" id="A0A1Y2GEU7"/>
<evidence type="ECO:0000313" key="6">
    <source>
        <dbReference type="EMBL" id="ORZ08822.1"/>
    </source>
</evidence>
<dbReference type="GeneID" id="33561397"/>
<feature type="repeat" description="WD" evidence="3">
    <location>
        <begin position="659"/>
        <end position="698"/>
    </location>
</feature>
<dbReference type="SMART" id="SM00256">
    <property type="entry name" value="FBOX"/>
    <property type="match status" value="1"/>
</dbReference>
<dbReference type="SUPFAM" id="SSF50978">
    <property type="entry name" value="WD40 repeat-like"/>
    <property type="match status" value="1"/>
</dbReference>
<dbReference type="STRING" id="64571.A0A1Y2GEU7"/>
<dbReference type="Gene3D" id="2.130.10.10">
    <property type="entry name" value="YVTN repeat-like/Quinoprotein amine dehydrogenase"/>
    <property type="match status" value="2"/>
</dbReference>
<feature type="compositionally biased region" description="Acidic residues" evidence="4">
    <location>
        <begin position="49"/>
        <end position="69"/>
    </location>
</feature>
<dbReference type="InterPro" id="IPR036047">
    <property type="entry name" value="F-box-like_dom_sf"/>
</dbReference>
<evidence type="ECO:0000256" key="1">
    <source>
        <dbReference type="ARBA" id="ARBA00022574"/>
    </source>
</evidence>
<feature type="compositionally biased region" description="Polar residues" evidence="4">
    <location>
        <begin position="131"/>
        <end position="144"/>
    </location>
</feature>